<evidence type="ECO:0000256" key="2">
    <source>
        <dbReference type="ARBA" id="ARBA00013194"/>
    </source>
</evidence>
<keyword evidence="8" id="KW-1185">Reference proteome</keyword>
<dbReference type="PANTHER" id="PTHR11071">
    <property type="entry name" value="PEPTIDYL-PROLYL CIS-TRANS ISOMERASE"/>
    <property type="match status" value="1"/>
</dbReference>
<dbReference type="GO" id="GO:0006457">
    <property type="term" value="P:protein folding"/>
    <property type="evidence" value="ECO:0000318"/>
    <property type="project" value="GO_Central"/>
</dbReference>
<dbReference type="PROSITE" id="PS50072">
    <property type="entry name" value="CSA_PPIASE_2"/>
    <property type="match status" value="1"/>
</dbReference>
<dbReference type="Gene3D" id="2.40.100.10">
    <property type="entry name" value="Cyclophilin-like"/>
    <property type="match status" value="1"/>
</dbReference>
<evidence type="ECO:0000313" key="6">
    <source>
        <dbReference type="EMBL" id="EEB09171.1"/>
    </source>
</evidence>
<dbReference type="Proteomes" id="UP000001744">
    <property type="component" value="Unassembled WGS sequence"/>
</dbReference>
<dbReference type="AlphaFoldDB" id="B6K6L7"/>
<accession>B6K6L7</accession>
<dbReference type="InterPro" id="IPR020892">
    <property type="entry name" value="Cyclophilin-type_PPIase_CS"/>
</dbReference>
<dbReference type="EC" id="5.2.1.8" evidence="2"/>
<dbReference type="HOGENOM" id="CLU_012062_37_0_1"/>
<dbReference type="VEuPathDB" id="FungiDB:SJAG_04352"/>
<dbReference type="EMBL" id="KE651167">
    <property type="protein sequence ID" value="EEB09171.1"/>
    <property type="molecule type" value="Genomic_DNA"/>
</dbReference>
<sequence length="358" mass="40015">MATHAFFKISIDGKAQAPVYFELFDKSVPKTTKNFASLCQGFEKDGRLLTYKGSRFHRVIKGFMIQGGDFTKGNGTGGESIYGEKFEDENFEHKHDAPFLLSMANAGPNTNGSQFFITTVPTPHLNDKHVVFGKVVSGKSTVRAIENLKTQSNDDPEVPVVIEDCGVCTAADIPPPQPDATGDKFEDFPDDFEGELVPRKAYEIGSELKAIGNKQFAAKNNEVAVTKWRKALRYLGVHPFHDEDAEKDLEFWKQYDVLRNSVHLNIALVALREKRYQEVLKETSVVLDNKESLTQAEKEKANYRRGVALAALKNFEEAEATLAQAGSDPAVKKELAAVRQKKKEYIARQRKAFSKMFA</sequence>
<dbReference type="PANTHER" id="PTHR11071:SF561">
    <property type="entry name" value="PEPTIDYL-PROLYL CIS-TRANS ISOMERASE D-RELATED"/>
    <property type="match status" value="1"/>
</dbReference>
<evidence type="ECO:0000313" key="7">
    <source>
        <dbReference type="JaponicusDB" id="SJAG_04352"/>
    </source>
</evidence>
<gene>
    <name evidence="7" type="primary">wis2</name>
    <name evidence="6" type="ORF">SJAG_04352</name>
</gene>
<dbReference type="SUPFAM" id="SSF48452">
    <property type="entry name" value="TPR-like"/>
    <property type="match status" value="1"/>
</dbReference>
<comment type="catalytic activity">
    <reaction evidence="1">
        <text>[protein]-peptidylproline (omega=180) = [protein]-peptidylproline (omega=0)</text>
        <dbReference type="Rhea" id="RHEA:16237"/>
        <dbReference type="Rhea" id="RHEA-COMP:10747"/>
        <dbReference type="Rhea" id="RHEA-COMP:10748"/>
        <dbReference type="ChEBI" id="CHEBI:83833"/>
        <dbReference type="ChEBI" id="CHEBI:83834"/>
        <dbReference type="EC" id="5.2.1.8"/>
    </reaction>
</comment>
<dbReference type="OMA" id="EMEQNCN"/>
<dbReference type="SUPFAM" id="SSF50891">
    <property type="entry name" value="Cyclophilin-like"/>
    <property type="match status" value="1"/>
</dbReference>
<name>B6K6L7_SCHJY</name>
<protein>
    <recommendedName>
        <fullName evidence="2">peptidylprolyl isomerase</fullName>
        <ecNumber evidence="2">5.2.1.8</ecNumber>
    </recommendedName>
</protein>
<evidence type="ECO:0000313" key="8">
    <source>
        <dbReference type="Proteomes" id="UP000001744"/>
    </source>
</evidence>
<proteinExistence type="predicted"/>
<dbReference type="PRINTS" id="PR00153">
    <property type="entry name" value="CSAPPISMRASE"/>
</dbReference>
<keyword evidence="3" id="KW-0697">Rotamase</keyword>
<evidence type="ECO:0000256" key="1">
    <source>
        <dbReference type="ARBA" id="ARBA00000971"/>
    </source>
</evidence>
<dbReference type="InterPro" id="IPR011990">
    <property type="entry name" value="TPR-like_helical_dom_sf"/>
</dbReference>
<dbReference type="InterPro" id="IPR029000">
    <property type="entry name" value="Cyclophilin-like_dom_sf"/>
</dbReference>
<evidence type="ECO:0000259" key="5">
    <source>
        <dbReference type="PROSITE" id="PS50072"/>
    </source>
</evidence>
<dbReference type="GO" id="GO:0003755">
    <property type="term" value="F:peptidyl-prolyl cis-trans isomerase activity"/>
    <property type="evidence" value="ECO:0000318"/>
    <property type="project" value="GO_Central"/>
</dbReference>
<reference evidence="6 8" key="1">
    <citation type="journal article" date="2011" name="Science">
        <title>Comparative functional genomics of the fission yeasts.</title>
        <authorList>
            <person name="Rhind N."/>
            <person name="Chen Z."/>
            <person name="Yassour M."/>
            <person name="Thompson D.A."/>
            <person name="Haas B.J."/>
            <person name="Habib N."/>
            <person name="Wapinski I."/>
            <person name="Roy S."/>
            <person name="Lin M.F."/>
            <person name="Heiman D.I."/>
            <person name="Young S.K."/>
            <person name="Furuya K."/>
            <person name="Guo Y."/>
            <person name="Pidoux A."/>
            <person name="Chen H.M."/>
            <person name="Robbertse B."/>
            <person name="Goldberg J.M."/>
            <person name="Aoki K."/>
            <person name="Bayne E.H."/>
            <person name="Berlin A.M."/>
            <person name="Desjardins C.A."/>
            <person name="Dobbs E."/>
            <person name="Dukaj L."/>
            <person name="Fan L."/>
            <person name="FitzGerald M.G."/>
            <person name="French C."/>
            <person name="Gujja S."/>
            <person name="Hansen K."/>
            <person name="Keifenheim D."/>
            <person name="Levin J.Z."/>
            <person name="Mosher R.A."/>
            <person name="Mueller C.A."/>
            <person name="Pfiffner J."/>
            <person name="Priest M."/>
            <person name="Russ C."/>
            <person name="Smialowska A."/>
            <person name="Swoboda P."/>
            <person name="Sykes S.M."/>
            <person name="Vaughn M."/>
            <person name="Vengrova S."/>
            <person name="Yoder R."/>
            <person name="Zeng Q."/>
            <person name="Allshire R."/>
            <person name="Baulcombe D."/>
            <person name="Birren B.W."/>
            <person name="Brown W."/>
            <person name="Ekwall K."/>
            <person name="Kellis M."/>
            <person name="Leatherwood J."/>
            <person name="Levin H."/>
            <person name="Margalit H."/>
            <person name="Martienssen R."/>
            <person name="Nieduszynski C.A."/>
            <person name="Spatafora J.W."/>
            <person name="Friedman N."/>
            <person name="Dalgaard J.Z."/>
            <person name="Baumann P."/>
            <person name="Niki H."/>
            <person name="Regev A."/>
            <person name="Nusbaum C."/>
        </authorList>
    </citation>
    <scope>NUCLEOTIDE SEQUENCE [LARGE SCALE GENOMIC DNA]</scope>
    <source>
        <strain evidence="8">yFS275 / FY16936</strain>
    </source>
</reference>
<dbReference type="eggNOG" id="KOG0546">
    <property type="taxonomic scope" value="Eukaryota"/>
</dbReference>
<dbReference type="GO" id="GO:0005737">
    <property type="term" value="C:cytoplasm"/>
    <property type="evidence" value="ECO:0000318"/>
    <property type="project" value="GO_Central"/>
</dbReference>
<dbReference type="Pfam" id="PF00160">
    <property type="entry name" value="Pro_isomerase"/>
    <property type="match status" value="1"/>
</dbReference>
<evidence type="ECO:0000256" key="4">
    <source>
        <dbReference type="ARBA" id="ARBA00023235"/>
    </source>
</evidence>
<dbReference type="RefSeq" id="XP_002175464.1">
    <property type="nucleotide sequence ID" value="XM_002175428.2"/>
</dbReference>
<organism evidence="6 8">
    <name type="scientific">Schizosaccharomyces japonicus (strain yFS275 / FY16936)</name>
    <name type="common">Fission yeast</name>
    <dbReference type="NCBI Taxonomy" id="402676"/>
    <lineage>
        <taxon>Eukaryota</taxon>
        <taxon>Fungi</taxon>
        <taxon>Dikarya</taxon>
        <taxon>Ascomycota</taxon>
        <taxon>Taphrinomycotina</taxon>
        <taxon>Schizosaccharomycetes</taxon>
        <taxon>Schizosaccharomycetales</taxon>
        <taxon>Schizosaccharomycetaceae</taxon>
        <taxon>Schizosaccharomyces</taxon>
    </lineage>
</organism>
<dbReference type="OrthoDB" id="193499at2759"/>
<evidence type="ECO:0000256" key="3">
    <source>
        <dbReference type="ARBA" id="ARBA00023110"/>
    </source>
</evidence>
<dbReference type="InterPro" id="IPR002130">
    <property type="entry name" value="Cyclophilin-type_PPIase_dom"/>
</dbReference>
<dbReference type="GeneID" id="7050906"/>
<feature type="domain" description="PPIase cyclophilin-type" evidence="5">
    <location>
        <begin position="6"/>
        <end position="167"/>
    </location>
</feature>
<dbReference type="PROSITE" id="PS00170">
    <property type="entry name" value="CSA_PPIASE_1"/>
    <property type="match status" value="1"/>
</dbReference>
<dbReference type="FunFam" id="2.40.100.10:FF:000025">
    <property type="entry name" value="Peptidyl-prolyl cis-trans isomerase CYP19-2"/>
    <property type="match status" value="1"/>
</dbReference>
<keyword evidence="4 6" id="KW-0413">Isomerase</keyword>
<dbReference type="JaponicusDB" id="SJAG_04352">
    <property type="gene designation" value="wis2"/>
</dbReference>
<dbReference type="Gene3D" id="1.25.40.10">
    <property type="entry name" value="Tetratricopeptide repeat domain"/>
    <property type="match status" value="1"/>
</dbReference>
<dbReference type="GO" id="GO:0016018">
    <property type="term" value="F:cyclosporin A binding"/>
    <property type="evidence" value="ECO:0000318"/>
    <property type="project" value="GO_Central"/>
</dbReference>
<dbReference type="STRING" id="402676.B6K6L7"/>